<dbReference type="GO" id="GO:0003723">
    <property type="term" value="F:RNA binding"/>
    <property type="evidence" value="ECO:0007669"/>
    <property type="project" value="UniProtKB-UniRule"/>
</dbReference>
<keyword evidence="1 2" id="KW-0694">RNA-binding</keyword>
<dbReference type="PROSITE" id="PS51295">
    <property type="entry name" value="CRM"/>
    <property type="match status" value="1"/>
</dbReference>
<dbReference type="Pfam" id="PF01985">
    <property type="entry name" value="CRS1_YhbY"/>
    <property type="match status" value="1"/>
</dbReference>
<dbReference type="PANTHER" id="PTHR40065">
    <property type="entry name" value="RNA-BINDING PROTEIN YHBY"/>
    <property type="match status" value="1"/>
</dbReference>
<evidence type="ECO:0000259" key="3">
    <source>
        <dbReference type="PROSITE" id="PS51295"/>
    </source>
</evidence>
<name>A0A3C1KNE3_9GAMM</name>
<dbReference type="STRING" id="1121937.GCA_000423125_02779"/>
<dbReference type="Proteomes" id="UP000259273">
    <property type="component" value="Unassembled WGS sequence"/>
</dbReference>
<dbReference type="PANTHER" id="PTHR40065:SF3">
    <property type="entry name" value="RNA-BINDING PROTEIN YHBY"/>
    <property type="match status" value="1"/>
</dbReference>
<organism evidence="4 5">
    <name type="scientific">Haliea salexigens</name>
    <dbReference type="NCBI Taxonomy" id="287487"/>
    <lineage>
        <taxon>Bacteria</taxon>
        <taxon>Pseudomonadati</taxon>
        <taxon>Pseudomonadota</taxon>
        <taxon>Gammaproteobacteria</taxon>
        <taxon>Cellvibrionales</taxon>
        <taxon>Halieaceae</taxon>
        <taxon>Haliea</taxon>
    </lineage>
</organism>
<evidence type="ECO:0000256" key="2">
    <source>
        <dbReference type="PROSITE-ProRule" id="PRU00626"/>
    </source>
</evidence>
<evidence type="ECO:0000313" key="4">
    <source>
        <dbReference type="EMBL" id="HAN28232.1"/>
    </source>
</evidence>
<comment type="caution">
    <text evidence="4">The sequence shown here is derived from an EMBL/GenBank/DDBJ whole genome shotgun (WGS) entry which is preliminary data.</text>
</comment>
<proteinExistence type="predicted"/>
<dbReference type="InterPro" id="IPR001890">
    <property type="entry name" value="RNA-binding_CRM"/>
</dbReference>
<dbReference type="AlphaFoldDB" id="A0A3C1KNE3"/>
<protein>
    <submittedName>
        <fullName evidence="4">Ribosome assembly RNA-binding protein YhbY</fullName>
    </submittedName>
</protein>
<reference evidence="4 5" key="1">
    <citation type="journal article" date="2018" name="Nat. Biotechnol.">
        <title>A standardized bacterial taxonomy based on genome phylogeny substantially revises the tree of life.</title>
        <authorList>
            <person name="Parks D.H."/>
            <person name="Chuvochina M."/>
            <person name="Waite D.W."/>
            <person name="Rinke C."/>
            <person name="Skarshewski A."/>
            <person name="Chaumeil P.A."/>
            <person name="Hugenholtz P."/>
        </authorList>
    </citation>
    <scope>NUCLEOTIDE SEQUENCE [LARGE SCALE GENOMIC DNA]</scope>
    <source>
        <strain evidence="4">UBA9158</strain>
    </source>
</reference>
<sequence>MSKKATLDHKQLRAIGHKLKPVVTVAGNGLSDNVVQEIERALGDHELIKVKISVGDREARSALADELCHQTGATRIQSIGNVVLLLKRAKQPDPRLSNLIRVLA</sequence>
<dbReference type="InterPro" id="IPR051925">
    <property type="entry name" value="RNA-binding_domain"/>
</dbReference>
<dbReference type="EMBL" id="DMND01000149">
    <property type="protein sequence ID" value="HAN28232.1"/>
    <property type="molecule type" value="Genomic_DNA"/>
</dbReference>
<evidence type="ECO:0000313" key="5">
    <source>
        <dbReference type="Proteomes" id="UP000259273"/>
    </source>
</evidence>
<dbReference type="SMART" id="SM01103">
    <property type="entry name" value="CRS1_YhbY"/>
    <property type="match status" value="1"/>
</dbReference>
<evidence type="ECO:0000256" key="1">
    <source>
        <dbReference type="ARBA" id="ARBA00022884"/>
    </source>
</evidence>
<gene>
    <name evidence="4" type="ORF">DCP75_11035</name>
</gene>
<dbReference type="Gene3D" id="3.30.110.60">
    <property type="entry name" value="YhbY-like"/>
    <property type="match status" value="1"/>
</dbReference>
<accession>A0A3C1KNE3</accession>
<feature type="domain" description="CRM" evidence="3">
    <location>
        <begin position="2"/>
        <end position="98"/>
    </location>
</feature>
<dbReference type="InterPro" id="IPR035920">
    <property type="entry name" value="YhbY-like_sf"/>
</dbReference>
<dbReference type="SUPFAM" id="SSF75471">
    <property type="entry name" value="YhbY-like"/>
    <property type="match status" value="1"/>
</dbReference>